<proteinExistence type="predicted"/>
<comment type="caution">
    <text evidence="3">The sequence shown here is derived from an EMBL/GenBank/DDBJ whole genome shotgun (WGS) entry which is preliminary data.</text>
</comment>
<evidence type="ECO:0000313" key="4">
    <source>
        <dbReference type="Proteomes" id="UP000286246"/>
    </source>
</evidence>
<sequence length="410" mass="48244">MFNKVKYQGELWFPDFPDQRCFCILSIVDNKIELETNLVSPDRYSQKNVYPLIFGIFNGLGCLTFVDCKLGSDSTGMIRSAIYIPKYCFNHIEHIVNPKNLQINRFRVAGIGLGKWINLKFEFDKSLLKTNNEVTHNFDIQELGLQIKLNSWITSSVSHEQISLKKSGNIEFSFFSPINVKELLDYYTKAKKLIQFLNGKSGKFSFFNFKCSQHEDWSAIYFKELIFKDSTFEYLSIDFDKISDHLPLLFTKMFTDEKFYFCVNRLLDNQVEGQLTHSKRFTNSISTFEGYCKLNIETKNLKLRNFLKKNQHDILTLSGINEEYFDEFCSKIISSRDYYVHANIKNNNIFSDFELLYISFLLDILVAFNLLKQIEVPQDILKMIIYRARETYNGMQSFNRELSKDTFFDH</sequence>
<feature type="domain" description="Apea-like HEPN" evidence="1">
    <location>
        <begin position="299"/>
        <end position="379"/>
    </location>
</feature>
<dbReference type="OrthoDB" id="1397981at2"/>
<evidence type="ECO:0000259" key="1">
    <source>
        <dbReference type="Pfam" id="PF18739"/>
    </source>
</evidence>
<dbReference type="RefSeq" id="WP_120257639.1">
    <property type="nucleotide sequence ID" value="NZ_RAPY01000001.1"/>
</dbReference>
<keyword evidence="4" id="KW-1185">Reference proteome</keyword>
<protein>
    <submittedName>
        <fullName evidence="3">Uncharacterized protein</fullName>
    </submittedName>
</protein>
<dbReference type="InterPro" id="IPR041229">
    <property type="entry name" value="HEPN_Apea"/>
</dbReference>
<gene>
    <name evidence="3" type="ORF">DFQ12_0748</name>
</gene>
<dbReference type="EMBL" id="RAPY01000001">
    <property type="protein sequence ID" value="RKE55908.1"/>
    <property type="molecule type" value="Genomic_DNA"/>
</dbReference>
<dbReference type="Pfam" id="PF18862">
    <property type="entry name" value="ApeA_NTD1"/>
    <property type="match status" value="1"/>
</dbReference>
<dbReference type="Pfam" id="PF18739">
    <property type="entry name" value="HEPN_Apea"/>
    <property type="match status" value="1"/>
</dbReference>
<organism evidence="3 4">
    <name type="scientific">Sphingobacterium detergens</name>
    <dbReference type="NCBI Taxonomy" id="1145106"/>
    <lineage>
        <taxon>Bacteria</taxon>
        <taxon>Pseudomonadati</taxon>
        <taxon>Bacteroidota</taxon>
        <taxon>Sphingobacteriia</taxon>
        <taxon>Sphingobacteriales</taxon>
        <taxon>Sphingobacteriaceae</taxon>
        <taxon>Sphingobacterium</taxon>
    </lineage>
</organism>
<evidence type="ECO:0000313" key="3">
    <source>
        <dbReference type="EMBL" id="RKE55908.1"/>
    </source>
</evidence>
<reference evidence="3 4" key="1">
    <citation type="submission" date="2018-09" db="EMBL/GenBank/DDBJ databases">
        <title>Genomic Encyclopedia of Type Strains, Phase III (KMG-III): the genomes of soil and plant-associated and newly described type strains.</title>
        <authorList>
            <person name="Whitman W."/>
        </authorList>
    </citation>
    <scope>NUCLEOTIDE SEQUENCE [LARGE SCALE GENOMIC DNA]</scope>
    <source>
        <strain evidence="3 4">CECT 7938</strain>
    </source>
</reference>
<feature type="domain" description="ApeA N-terminal" evidence="2">
    <location>
        <begin position="6"/>
        <end position="250"/>
    </location>
</feature>
<dbReference type="AlphaFoldDB" id="A0A420BGT5"/>
<dbReference type="InterPro" id="IPR041223">
    <property type="entry name" value="ApeA_NTD"/>
</dbReference>
<accession>A0A420BGT5</accession>
<name>A0A420BGT5_SPHD1</name>
<evidence type="ECO:0000259" key="2">
    <source>
        <dbReference type="Pfam" id="PF18862"/>
    </source>
</evidence>
<dbReference type="Proteomes" id="UP000286246">
    <property type="component" value="Unassembled WGS sequence"/>
</dbReference>